<gene>
    <name evidence="1" type="ORF">QVD17_04156</name>
</gene>
<evidence type="ECO:0000313" key="1">
    <source>
        <dbReference type="EMBL" id="KAK1438348.1"/>
    </source>
</evidence>
<dbReference type="Proteomes" id="UP001229421">
    <property type="component" value="Unassembled WGS sequence"/>
</dbReference>
<dbReference type="AlphaFoldDB" id="A0AAD8P9I7"/>
<proteinExistence type="predicted"/>
<keyword evidence="2" id="KW-1185">Reference proteome</keyword>
<accession>A0AAD8P9I7</accession>
<evidence type="ECO:0000313" key="2">
    <source>
        <dbReference type="Proteomes" id="UP001229421"/>
    </source>
</evidence>
<name>A0AAD8P9I7_TARER</name>
<comment type="caution">
    <text evidence="1">The sequence shown here is derived from an EMBL/GenBank/DDBJ whole genome shotgun (WGS) entry which is preliminary data.</text>
</comment>
<protein>
    <submittedName>
        <fullName evidence="1">Uncharacterized protein</fullName>
    </submittedName>
</protein>
<sequence>MGFISRRGFSPGLIRRTALDHRRGECKDARGRGANLAGELAERVDVRDEMEVGRGRWRVSYLVGRGGGEKLSRELACYHSLLPNVILICLKIKYFFAISNKFKNRNTYTIQKKHKILR</sequence>
<reference evidence="1" key="1">
    <citation type="journal article" date="2023" name="bioRxiv">
        <title>Improved chromosome-level genome assembly for marigold (Tagetes erecta).</title>
        <authorList>
            <person name="Jiang F."/>
            <person name="Yuan L."/>
            <person name="Wang S."/>
            <person name="Wang H."/>
            <person name="Xu D."/>
            <person name="Wang A."/>
            <person name="Fan W."/>
        </authorList>
    </citation>
    <scope>NUCLEOTIDE SEQUENCE</scope>
    <source>
        <strain evidence="1">WSJ</strain>
        <tissue evidence="1">Leaf</tissue>
    </source>
</reference>
<dbReference type="EMBL" id="JAUHHV010000001">
    <property type="protein sequence ID" value="KAK1438348.1"/>
    <property type="molecule type" value="Genomic_DNA"/>
</dbReference>
<organism evidence="1 2">
    <name type="scientific">Tagetes erecta</name>
    <name type="common">African marigold</name>
    <dbReference type="NCBI Taxonomy" id="13708"/>
    <lineage>
        <taxon>Eukaryota</taxon>
        <taxon>Viridiplantae</taxon>
        <taxon>Streptophyta</taxon>
        <taxon>Embryophyta</taxon>
        <taxon>Tracheophyta</taxon>
        <taxon>Spermatophyta</taxon>
        <taxon>Magnoliopsida</taxon>
        <taxon>eudicotyledons</taxon>
        <taxon>Gunneridae</taxon>
        <taxon>Pentapetalae</taxon>
        <taxon>asterids</taxon>
        <taxon>campanulids</taxon>
        <taxon>Asterales</taxon>
        <taxon>Asteraceae</taxon>
        <taxon>Asteroideae</taxon>
        <taxon>Heliantheae alliance</taxon>
        <taxon>Tageteae</taxon>
        <taxon>Tagetes</taxon>
    </lineage>
</organism>